<comment type="subcellular location">
    <subcellularLocation>
        <location evidence="1">Cell inner membrane</location>
        <topology evidence="1">Multi-pass membrane protein</topology>
    </subcellularLocation>
</comment>
<dbReference type="InterPro" id="IPR050375">
    <property type="entry name" value="MFS_TsgA-like"/>
</dbReference>
<keyword evidence="3" id="KW-1133">Transmembrane helix</keyword>
<dbReference type="EMBL" id="ATIB01000017">
    <property type="protein sequence ID" value="EQB06262.1"/>
    <property type="molecule type" value="Genomic_DNA"/>
</dbReference>
<reference evidence="4 5" key="1">
    <citation type="journal article" date="2013" name="Genome Announc.">
        <title>Draft Genome Sequence of a Hexachlorocyclohexane-Degrading Bacterium, Sphingobium baderi Strain LL03T.</title>
        <authorList>
            <person name="Kaur J."/>
            <person name="Verma H."/>
            <person name="Tripathi C."/>
            <person name="Khurana J.P."/>
            <person name="Lal R."/>
        </authorList>
    </citation>
    <scope>NUCLEOTIDE SEQUENCE [LARGE SCALE GENOMIC DNA]</scope>
    <source>
        <strain evidence="4 5">LL03</strain>
    </source>
</reference>
<feature type="transmembrane region" description="Helical" evidence="3">
    <location>
        <begin position="70"/>
        <end position="91"/>
    </location>
</feature>
<evidence type="ECO:0008006" key="6">
    <source>
        <dbReference type="Google" id="ProtNLM"/>
    </source>
</evidence>
<dbReference type="PANTHER" id="PTHR43702:SF3">
    <property type="entry name" value="PROTEIN TSGA"/>
    <property type="match status" value="1"/>
</dbReference>
<organism evidence="4 5">
    <name type="scientific">Sphingobium baderi LL03</name>
    <dbReference type="NCBI Taxonomy" id="1114964"/>
    <lineage>
        <taxon>Bacteria</taxon>
        <taxon>Pseudomonadati</taxon>
        <taxon>Pseudomonadota</taxon>
        <taxon>Alphaproteobacteria</taxon>
        <taxon>Sphingomonadales</taxon>
        <taxon>Sphingomonadaceae</taxon>
        <taxon>Sphingobium</taxon>
    </lineage>
</organism>
<dbReference type="Proteomes" id="UP000015524">
    <property type="component" value="Unassembled WGS sequence"/>
</dbReference>
<feature type="transmembrane region" description="Helical" evidence="3">
    <location>
        <begin position="12"/>
        <end position="33"/>
    </location>
</feature>
<keyword evidence="3" id="KW-0812">Transmembrane</keyword>
<proteinExistence type="predicted"/>
<accession>T0GZW5</accession>
<comment type="caution">
    <text evidence="4">The sequence shown here is derived from an EMBL/GenBank/DDBJ whole genome shotgun (WGS) entry which is preliminary data.</text>
</comment>
<dbReference type="Gene3D" id="1.20.1250.20">
    <property type="entry name" value="MFS general substrate transporter like domains"/>
    <property type="match status" value="1"/>
</dbReference>
<dbReference type="InterPro" id="IPR036259">
    <property type="entry name" value="MFS_trans_sf"/>
</dbReference>
<sequence length="100" mass="9764">MSAVTTGQIAGWALIAVGLANAIMFPTIFSLAIEGLGGDTPRGSGLLCMAIVGGAIVPLLAGATADRSSLATALVIPAACYAFIALFGASASRPVKADAS</sequence>
<keyword evidence="5" id="KW-1185">Reference proteome</keyword>
<feature type="transmembrane region" description="Helical" evidence="3">
    <location>
        <begin position="45"/>
        <end position="64"/>
    </location>
</feature>
<name>T0GZW5_9SPHN</name>
<dbReference type="SUPFAM" id="SSF103473">
    <property type="entry name" value="MFS general substrate transporter"/>
    <property type="match status" value="1"/>
</dbReference>
<dbReference type="GO" id="GO:0005886">
    <property type="term" value="C:plasma membrane"/>
    <property type="evidence" value="ECO:0007669"/>
    <property type="project" value="UniProtKB-SubCell"/>
</dbReference>
<evidence type="ECO:0000256" key="3">
    <source>
        <dbReference type="SAM" id="Phobius"/>
    </source>
</evidence>
<evidence type="ECO:0000313" key="4">
    <source>
        <dbReference type="EMBL" id="EQB06262.1"/>
    </source>
</evidence>
<evidence type="ECO:0000256" key="2">
    <source>
        <dbReference type="ARBA" id="ARBA00022475"/>
    </source>
</evidence>
<dbReference type="AlphaFoldDB" id="T0GZW5"/>
<evidence type="ECO:0000313" key="5">
    <source>
        <dbReference type="Proteomes" id="UP000015524"/>
    </source>
</evidence>
<dbReference type="PATRIC" id="fig|1114964.3.peg.209"/>
<keyword evidence="3" id="KW-0472">Membrane</keyword>
<dbReference type="eggNOG" id="COG0738">
    <property type="taxonomic scope" value="Bacteria"/>
</dbReference>
<keyword evidence="2" id="KW-1003">Cell membrane</keyword>
<gene>
    <name evidence="4" type="ORF">L485_01175</name>
</gene>
<dbReference type="PANTHER" id="PTHR43702">
    <property type="entry name" value="L-FUCOSE-PROTON SYMPORTER"/>
    <property type="match status" value="1"/>
</dbReference>
<protein>
    <recommendedName>
        <fullName evidence="6">Major facilitator superfamily (MFS) profile domain-containing protein</fullName>
    </recommendedName>
</protein>
<evidence type="ECO:0000256" key="1">
    <source>
        <dbReference type="ARBA" id="ARBA00004429"/>
    </source>
</evidence>